<feature type="region of interest" description="Disordered" evidence="1">
    <location>
        <begin position="224"/>
        <end position="246"/>
    </location>
</feature>
<feature type="chain" id="PRO_5045440505" description="Transporter" evidence="2">
    <location>
        <begin position="19"/>
        <end position="306"/>
    </location>
</feature>
<feature type="signal peptide" evidence="2">
    <location>
        <begin position="1"/>
        <end position="18"/>
    </location>
</feature>
<accession>A0ABR7M5Q9</accession>
<name>A0ABR7M5Q9_9BACT</name>
<evidence type="ECO:0000256" key="2">
    <source>
        <dbReference type="SAM" id="SignalP"/>
    </source>
</evidence>
<evidence type="ECO:0000313" key="3">
    <source>
        <dbReference type="EMBL" id="MBC6490256.1"/>
    </source>
</evidence>
<evidence type="ECO:0000313" key="4">
    <source>
        <dbReference type="Proteomes" id="UP000765802"/>
    </source>
</evidence>
<dbReference type="EMBL" id="MBUA01000001">
    <property type="protein sequence ID" value="MBC6490256.1"/>
    <property type="molecule type" value="Genomic_DNA"/>
</dbReference>
<dbReference type="Proteomes" id="UP000765802">
    <property type="component" value="Unassembled WGS sequence"/>
</dbReference>
<comment type="caution">
    <text evidence="3">The sequence shown here is derived from an EMBL/GenBank/DDBJ whole genome shotgun (WGS) entry which is preliminary data.</text>
</comment>
<reference evidence="3 4" key="1">
    <citation type="submission" date="2016-07" db="EMBL/GenBank/DDBJ databases">
        <title>Genome analysis of Flavihumibacter stibioxidans YS-17.</title>
        <authorList>
            <person name="Shi K."/>
            <person name="Han Y."/>
            <person name="Wang G."/>
        </authorList>
    </citation>
    <scope>NUCLEOTIDE SEQUENCE [LARGE SCALE GENOMIC DNA]</scope>
    <source>
        <strain evidence="3 4">YS-17</strain>
    </source>
</reference>
<sequence length="306" mass="34051">MKQLLTLILFILASPAWAQDENAKKVTGKSGSFTSFIGGVETSTTPYINTNTKDSTGTSVYLSPYLDYNHKSGVGLKLKSYALPGGSDPGFFLTTITPYFARYDGKILPYISYTRYIQHDNPSVPYSPIQNEVYAHIRVKTKIVDPRAGIDIGFGQDEQNNDESVSDFNAFAGLSKLILVEPKDKGSNSMLGIVPTIQVNAGTDRYFKYLRTTSYISQNRSVQQMGYGKGRRGQGGSGEPTTTTTETYTLSEDNEFSISNIEANLHIIYLIGRFSIEPSGSLYFPMRGDDKTPYGYWQLNLNFWIK</sequence>
<keyword evidence="4" id="KW-1185">Reference proteome</keyword>
<proteinExistence type="predicted"/>
<keyword evidence="2" id="KW-0732">Signal</keyword>
<gene>
    <name evidence="3" type="ORF">BC349_04725</name>
</gene>
<evidence type="ECO:0008006" key="5">
    <source>
        <dbReference type="Google" id="ProtNLM"/>
    </source>
</evidence>
<organism evidence="3 4">
    <name type="scientific">Flavihumibacter stibioxidans</name>
    <dbReference type="NCBI Taxonomy" id="1834163"/>
    <lineage>
        <taxon>Bacteria</taxon>
        <taxon>Pseudomonadati</taxon>
        <taxon>Bacteroidota</taxon>
        <taxon>Chitinophagia</taxon>
        <taxon>Chitinophagales</taxon>
        <taxon>Chitinophagaceae</taxon>
        <taxon>Flavihumibacter</taxon>
    </lineage>
</organism>
<dbReference type="RefSeq" id="WP_187255575.1">
    <property type="nucleotide sequence ID" value="NZ_JBHULF010000006.1"/>
</dbReference>
<evidence type="ECO:0000256" key="1">
    <source>
        <dbReference type="SAM" id="MobiDB-lite"/>
    </source>
</evidence>
<protein>
    <recommendedName>
        <fullName evidence="5">Transporter</fullName>
    </recommendedName>
</protein>